<dbReference type="Proteomes" id="UP001085076">
    <property type="component" value="Miscellaneous, Linkage group lg03"/>
</dbReference>
<proteinExistence type="predicted"/>
<feature type="compositionally biased region" description="Polar residues" evidence="1">
    <location>
        <begin position="53"/>
        <end position="73"/>
    </location>
</feature>
<name>A0A9D5CRN8_9LILI</name>
<comment type="caution">
    <text evidence="2">The sequence shown here is derived from an EMBL/GenBank/DDBJ whole genome shotgun (WGS) entry which is preliminary data.</text>
</comment>
<organism evidence="2 3">
    <name type="scientific">Dioscorea zingiberensis</name>
    <dbReference type="NCBI Taxonomy" id="325984"/>
    <lineage>
        <taxon>Eukaryota</taxon>
        <taxon>Viridiplantae</taxon>
        <taxon>Streptophyta</taxon>
        <taxon>Embryophyta</taxon>
        <taxon>Tracheophyta</taxon>
        <taxon>Spermatophyta</taxon>
        <taxon>Magnoliopsida</taxon>
        <taxon>Liliopsida</taxon>
        <taxon>Dioscoreales</taxon>
        <taxon>Dioscoreaceae</taxon>
        <taxon>Dioscorea</taxon>
    </lineage>
</organism>
<accession>A0A9D5CRN8</accession>
<feature type="region of interest" description="Disordered" evidence="1">
    <location>
        <begin position="51"/>
        <end position="73"/>
    </location>
</feature>
<dbReference type="AlphaFoldDB" id="A0A9D5CRN8"/>
<dbReference type="EMBL" id="JAGGNH010000003">
    <property type="protein sequence ID" value="KAJ0977050.1"/>
    <property type="molecule type" value="Genomic_DNA"/>
</dbReference>
<keyword evidence="3" id="KW-1185">Reference proteome</keyword>
<evidence type="ECO:0000256" key="1">
    <source>
        <dbReference type="SAM" id="MobiDB-lite"/>
    </source>
</evidence>
<reference evidence="2" key="2">
    <citation type="journal article" date="2022" name="Hortic Res">
        <title>The genome of Dioscorea zingiberensis sheds light on the biosynthesis, origin and evolution of the medicinally important diosgenin saponins.</title>
        <authorList>
            <person name="Li Y."/>
            <person name="Tan C."/>
            <person name="Li Z."/>
            <person name="Guo J."/>
            <person name="Li S."/>
            <person name="Chen X."/>
            <person name="Wang C."/>
            <person name="Dai X."/>
            <person name="Yang H."/>
            <person name="Song W."/>
            <person name="Hou L."/>
            <person name="Xu J."/>
            <person name="Tong Z."/>
            <person name="Xu A."/>
            <person name="Yuan X."/>
            <person name="Wang W."/>
            <person name="Yang Q."/>
            <person name="Chen L."/>
            <person name="Sun Z."/>
            <person name="Wang K."/>
            <person name="Pan B."/>
            <person name="Chen J."/>
            <person name="Bao Y."/>
            <person name="Liu F."/>
            <person name="Qi X."/>
            <person name="Gang D.R."/>
            <person name="Wen J."/>
            <person name="Li J."/>
        </authorList>
    </citation>
    <scope>NUCLEOTIDE SEQUENCE</scope>
    <source>
        <strain evidence="2">Dzin_1.0</strain>
    </source>
</reference>
<sequence length="149" mass="16879">MLEDMLSSPKVACSRTRAFDVILNLGVHAHLLEPILSEDPPIIEEDEALQEPALSNTDWSSRPRNINSEPSMQQRTSSAIDGFESWLLVILFENIGFLVQVEEKEEIVWASALSCLFYFIRDLGKILWSRLEGLDVRVTSTSRRMSKGV</sequence>
<protein>
    <submittedName>
        <fullName evidence="2">Uncharacterized protein</fullName>
    </submittedName>
</protein>
<reference evidence="2" key="1">
    <citation type="submission" date="2021-03" db="EMBL/GenBank/DDBJ databases">
        <authorList>
            <person name="Li Z."/>
            <person name="Yang C."/>
        </authorList>
    </citation>
    <scope>NUCLEOTIDE SEQUENCE</scope>
    <source>
        <strain evidence="2">Dzin_1.0</strain>
        <tissue evidence="2">Leaf</tissue>
    </source>
</reference>
<evidence type="ECO:0000313" key="2">
    <source>
        <dbReference type="EMBL" id="KAJ0977050.1"/>
    </source>
</evidence>
<evidence type="ECO:0000313" key="3">
    <source>
        <dbReference type="Proteomes" id="UP001085076"/>
    </source>
</evidence>
<dbReference type="PANTHER" id="PTHR34958:SF1">
    <property type="entry name" value="ARMADILLO-LIKE HELICAL DOMAIN-CONTAINING PROTEIN"/>
    <property type="match status" value="1"/>
</dbReference>
<gene>
    <name evidence="2" type="ORF">J5N97_012524</name>
</gene>
<dbReference type="PANTHER" id="PTHR34958">
    <property type="entry name" value="CONDITIONAL LOSS-OF-GROWTH 1"/>
    <property type="match status" value="1"/>
</dbReference>
<dbReference type="OrthoDB" id="1905883at2759"/>